<evidence type="ECO:0000256" key="1">
    <source>
        <dbReference type="ARBA" id="ARBA00022857"/>
    </source>
</evidence>
<keyword evidence="6" id="KW-1185">Reference proteome</keyword>
<dbReference type="Pfam" id="PF01073">
    <property type="entry name" value="3Beta_HSD"/>
    <property type="match status" value="1"/>
</dbReference>
<dbReference type="GO" id="GO:0006694">
    <property type="term" value="P:steroid biosynthetic process"/>
    <property type="evidence" value="ECO:0007669"/>
    <property type="project" value="InterPro"/>
</dbReference>
<evidence type="ECO:0000256" key="3">
    <source>
        <dbReference type="RuleBase" id="RU004475"/>
    </source>
</evidence>
<protein>
    <submittedName>
        <fullName evidence="5">Cinnamoyl-CoA reductase 2-like</fullName>
    </submittedName>
</protein>
<evidence type="ECO:0000259" key="4">
    <source>
        <dbReference type="Pfam" id="PF01073"/>
    </source>
</evidence>
<comment type="caution">
    <text evidence="5">The sequence shown here is derived from an EMBL/GenBank/DDBJ whole genome shotgun (WGS) entry which is preliminary data.</text>
</comment>
<evidence type="ECO:0000256" key="2">
    <source>
        <dbReference type="ARBA" id="ARBA00023002"/>
    </source>
</evidence>
<proteinExistence type="inferred from homology"/>
<dbReference type="SUPFAM" id="SSF51735">
    <property type="entry name" value="NAD(P)-binding Rossmann-fold domains"/>
    <property type="match status" value="1"/>
</dbReference>
<reference evidence="5 6" key="3">
    <citation type="submission" date="2019-11" db="EMBL/GenBank/DDBJ databases">
        <title>A de novo genome assembly of a pear dwarfing rootstock.</title>
        <authorList>
            <person name="Wang F."/>
            <person name="Wang J."/>
            <person name="Li S."/>
            <person name="Zhang Y."/>
            <person name="Fang M."/>
            <person name="Ma L."/>
            <person name="Zhao Y."/>
            <person name="Jiang S."/>
        </authorList>
    </citation>
    <scope>NUCLEOTIDE SEQUENCE [LARGE SCALE GENOMIC DNA]</scope>
    <source>
        <strain evidence="5">S2</strain>
        <tissue evidence="5">Leaf</tissue>
    </source>
</reference>
<dbReference type="EMBL" id="SMOL01000458">
    <property type="protein sequence ID" value="KAB2613721.1"/>
    <property type="molecule type" value="Genomic_DNA"/>
</dbReference>
<gene>
    <name evidence="5" type="ORF">D8674_036037</name>
</gene>
<dbReference type="GO" id="GO:0016616">
    <property type="term" value="F:oxidoreductase activity, acting on the CH-OH group of donors, NAD or NADP as acceptor"/>
    <property type="evidence" value="ECO:0007669"/>
    <property type="project" value="InterPro"/>
</dbReference>
<organism evidence="5 6">
    <name type="scientific">Pyrus ussuriensis x Pyrus communis</name>
    <dbReference type="NCBI Taxonomy" id="2448454"/>
    <lineage>
        <taxon>Eukaryota</taxon>
        <taxon>Viridiplantae</taxon>
        <taxon>Streptophyta</taxon>
        <taxon>Embryophyta</taxon>
        <taxon>Tracheophyta</taxon>
        <taxon>Spermatophyta</taxon>
        <taxon>Magnoliopsida</taxon>
        <taxon>eudicotyledons</taxon>
        <taxon>Gunneridae</taxon>
        <taxon>Pentapetalae</taxon>
        <taxon>rosids</taxon>
        <taxon>fabids</taxon>
        <taxon>Rosales</taxon>
        <taxon>Rosaceae</taxon>
        <taxon>Amygdaloideae</taxon>
        <taxon>Maleae</taxon>
        <taxon>Pyrus</taxon>
    </lineage>
</organism>
<dbReference type="InterPro" id="IPR050425">
    <property type="entry name" value="NAD(P)_dehydrat-like"/>
</dbReference>
<dbReference type="OrthoDB" id="2735536at2759"/>
<feature type="domain" description="3-beta hydroxysteroid dehydrogenase/isomerase" evidence="4">
    <location>
        <begin position="42"/>
        <end position="188"/>
    </location>
</feature>
<keyword evidence="2 3" id="KW-0560">Oxidoreductase</keyword>
<accession>A0A5N5GIN4</accession>
<evidence type="ECO:0000313" key="6">
    <source>
        <dbReference type="Proteomes" id="UP000327157"/>
    </source>
</evidence>
<reference evidence="6" key="2">
    <citation type="submission" date="2019-10" db="EMBL/GenBank/DDBJ databases">
        <title>A de novo genome assembly of a pear dwarfing rootstock.</title>
        <authorList>
            <person name="Wang F."/>
            <person name="Wang J."/>
            <person name="Li S."/>
            <person name="Zhang Y."/>
            <person name="Fang M."/>
            <person name="Ma L."/>
            <person name="Zhao Y."/>
            <person name="Jiang S."/>
        </authorList>
    </citation>
    <scope>NUCLEOTIDE SEQUENCE [LARGE SCALE GENOMIC DNA]</scope>
</reference>
<dbReference type="Gene3D" id="3.40.50.720">
    <property type="entry name" value="NAD(P)-binding Rossmann-like Domain"/>
    <property type="match status" value="1"/>
</dbReference>
<keyword evidence="1" id="KW-0521">NADP</keyword>
<dbReference type="PANTHER" id="PTHR10366:SF589">
    <property type="entry name" value="CINNAMOYL-COA REDUCTASE-LIKE SNL6"/>
    <property type="match status" value="1"/>
</dbReference>
<dbReference type="Proteomes" id="UP000327157">
    <property type="component" value="Chromosome 9"/>
</dbReference>
<reference evidence="5 6" key="1">
    <citation type="submission" date="2019-09" db="EMBL/GenBank/DDBJ databases">
        <authorList>
            <person name="Ou C."/>
        </authorList>
    </citation>
    <scope>NUCLEOTIDE SEQUENCE [LARGE SCALE GENOMIC DNA]</scope>
    <source>
        <strain evidence="5">S2</strain>
        <tissue evidence="5">Leaf</tissue>
    </source>
</reference>
<evidence type="ECO:0000313" key="5">
    <source>
        <dbReference type="EMBL" id="KAB2613721.1"/>
    </source>
</evidence>
<dbReference type="InterPro" id="IPR036291">
    <property type="entry name" value="NAD(P)-bd_dom_sf"/>
</dbReference>
<comment type="similarity">
    <text evidence="3">Belongs to the 3-beta-HSD family.</text>
</comment>
<sequence>MAMEEMEVPKHLMSSSGEEHKICVKNAFSCSLDARDRRLVCVTSGNSHLGSHIVRALLARGYLVRVTIQNEVDFEDMKKLMRGEEISQLECVVVAKMGDLDNLCDAFRGCHAIFHTSSFIDPHGISGYSEKMAFLETEGARNVIEACGRAAYAKRCIFTSSLLAAIWTGENYEEKKIIDEYSWTNVEFCRENKLWLALGKTTAEMACWRKSKEMKVNLVTVCPGLLMDASHPNAHISTSIPYLKGGKTMLKHGRLAVDDVKKAAKAHVCVYEAMDHGASGRYLSFGKVVTKMAEAIELENGLKIHGLLSGEGLEDLGEETDEELQSMLSNAKLARLIGASQKLSCK</sequence>
<dbReference type="AlphaFoldDB" id="A0A5N5GIN4"/>
<dbReference type="PANTHER" id="PTHR10366">
    <property type="entry name" value="NAD DEPENDENT EPIMERASE/DEHYDRATASE"/>
    <property type="match status" value="1"/>
</dbReference>
<dbReference type="InterPro" id="IPR002225">
    <property type="entry name" value="3Beta_OHSteriod_DH/Estase"/>
</dbReference>
<name>A0A5N5GIN4_9ROSA</name>